<evidence type="ECO:0000313" key="1">
    <source>
        <dbReference type="EMBL" id="KAK0626210.1"/>
    </source>
</evidence>
<organism evidence="1 2">
    <name type="scientific">Immersiella caudata</name>
    <dbReference type="NCBI Taxonomy" id="314043"/>
    <lineage>
        <taxon>Eukaryota</taxon>
        <taxon>Fungi</taxon>
        <taxon>Dikarya</taxon>
        <taxon>Ascomycota</taxon>
        <taxon>Pezizomycotina</taxon>
        <taxon>Sordariomycetes</taxon>
        <taxon>Sordariomycetidae</taxon>
        <taxon>Sordariales</taxon>
        <taxon>Lasiosphaeriaceae</taxon>
        <taxon>Immersiella</taxon>
    </lineage>
</organism>
<dbReference type="PANTHER" id="PTHR10622">
    <property type="entry name" value="HET DOMAIN-CONTAINING PROTEIN"/>
    <property type="match status" value="1"/>
</dbReference>
<accession>A0AA40C5Y2</accession>
<dbReference type="EMBL" id="JAULSU010000002">
    <property type="protein sequence ID" value="KAK0626210.1"/>
    <property type="molecule type" value="Genomic_DNA"/>
</dbReference>
<proteinExistence type="predicted"/>
<protein>
    <submittedName>
        <fullName evidence="1">Uncharacterized protein</fullName>
    </submittedName>
</protein>
<reference evidence="1" key="1">
    <citation type="submission" date="2023-06" db="EMBL/GenBank/DDBJ databases">
        <title>Genome-scale phylogeny and comparative genomics of the fungal order Sordariales.</title>
        <authorList>
            <consortium name="Lawrence Berkeley National Laboratory"/>
            <person name="Hensen N."/>
            <person name="Bonometti L."/>
            <person name="Westerberg I."/>
            <person name="Brannstrom I.O."/>
            <person name="Guillou S."/>
            <person name="Cros-Aarteil S."/>
            <person name="Calhoun S."/>
            <person name="Haridas S."/>
            <person name="Kuo A."/>
            <person name="Mondo S."/>
            <person name="Pangilinan J."/>
            <person name="Riley R."/>
            <person name="Labutti K."/>
            <person name="Andreopoulos B."/>
            <person name="Lipzen A."/>
            <person name="Chen C."/>
            <person name="Yanf M."/>
            <person name="Daum C."/>
            <person name="Ng V."/>
            <person name="Clum A."/>
            <person name="Steindorff A."/>
            <person name="Ohm R."/>
            <person name="Martin F."/>
            <person name="Silar P."/>
            <person name="Natvig D."/>
            <person name="Lalanne C."/>
            <person name="Gautier V."/>
            <person name="Ament-Velasquez S.L."/>
            <person name="Kruys A."/>
            <person name="Hutchinson M.I."/>
            <person name="Powell A.J."/>
            <person name="Barry K."/>
            <person name="Miller A.N."/>
            <person name="Grigoriev I.V."/>
            <person name="Debuchy R."/>
            <person name="Gladieux P."/>
            <person name="Thoren M.H."/>
            <person name="Johannesson H."/>
        </authorList>
    </citation>
    <scope>NUCLEOTIDE SEQUENCE</scope>
    <source>
        <strain evidence="1">CBS 606.72</strain>
    </source>
</reference>
<gene>
    <name evidence="1" type="ORF">B0T14DRAFT_509418</name>
</gene>
<evidence type="ECO:0000313" key="2">
    <source>
        <dbReference type="Proteomes" id="UP001175000"/>
    </source>
</evidence>
<comment type="caution">
    <text evidence="1">The sequence shown here is derived from an EMBL/GenBank/DDBJ whole genome shotgun (WGS) entry which is preliminary data.</text>
</comment>
<name>A0AA40C5Y2_9PEZI</name>
<dbReference type="Proteomes" id="UP001175000">
    <property type="component" value="Unassembled WGS sequence"/>
</dbReference>
<dbReference type="PANTHER" id="PTHR10622:SF12">
    <property type="entry name" value="HET DOMAIN-CONTAINING PROTEIN"/>
    <property type="match status" value="1"/>
</dbReference>
<dbReference type="AlphaFoldDB" id="A0AA40C5Y2"/>
<sequence length="538" mass="61815">MFEWYKKSHVCYVYLSDFEPLPVQLSEKERRALVDTRLRSCRWFTRGWTLQELVAPRKLEFYDRDWNFVGGREDLEQTLFEITGIDGDVLHDSSGLASTPIGRRMSWAVGRKTTRVEDRAYSLLGIFNINMPLLYGEGTQAFFRLQQEIASQSNDLSLFAWQCKPVEDEEPSMFSGVFAESPDLFWPCSTIKRHGDFAVSQEFAITNRGLRINGESLSVDNSSTRQFLLGLDCVRTVPEEEDDTSVKAHPDTPWLDEDNKDEGATKWVAIRLREVGNTFVRYMPATIATASNRSEWSPVMQDKPFGERDRHDQVYIQTFMRPDEILRVGSLVNTGVVLVYNEYLSKHLNKQWGLPSDPEIDQGEERRVFTFPTNLVDSFTCVHVVQIRSFSFAIVCKLQWTGSKFELRIGTFKSAAILPHRGSNPATPEKKRQELLAVKDRLLVSCSDRSGHLDQEKMRTTVEDTNPHGSYYIGIRAKPLRRLEKNPLGAVFTWRENYYHVEITSLYPKLARREGIRRHRSFVLGKETSAAAPEGRDA</sequence>
<keyword evidence="2" id="KW-1185">Reference proteome</keyword>